<reference evidence="3 4" key="1">
    <citation type="submission" date="2019-03" db="EMBL/GenBank/DDBJ databases">
        <title>Genomics of glacier-inhabiting Cryobacterium strains.</title>
        <authorList>
            <person name="Liu Q."/>
            <person name="Xin Y.-H."/>
        </authorList>
    </citation>
    <scope>NUCLEOTIDE SEQUENCE [LARGE SCALE GENOMIC DNA]</scope>
    <source>
        <strain evidence="3 4">TMT1-1</strain>
    </source>
</reference>
<evidence type="ECO:0000313" key="3">
    <source>
        <dbReference type="EMBL" id="TFD25178.1"/>
    </source>
</evidence>
<comment type="caution">
    <text evidence="3">The sequence shown here is derived from an EMBL/GenBank/DDBJ whole genome shotgun (WGS) entry which is preliminary data.</text>
</comment>
<dbReference type="SMART" id="SM00966">
    <property type="entry name" value="SpoVT_AbrB"/>
    <property type="match status" value="1"/>
</dbReference>
<gene>
    <name evidence="3" type="ORF">E3T27_10445</name>
</gene>
<organism evidence="3 4">
    <name type="scientific">Cryobacterium lyxosi</name>
    <dbReference type="NCBI Taxonomy" id="1259228"/>
    <lineage>
        <taxon>Bacteria</taxon>
        <taxon>Bacillati</taxon>
        <taxon>Actinomycetota</taxon>
        <taxon>Actinomycetes</taxon>
        <taxon>Micrococcales</taxon>
        <taxon>Microbacteriaceae</taxon>
        <taxon>Cryobacterium</taxon>
    </lineage>
</organism>
<keyword evidence="1 3" id="KW-0238">DNA-binding</keyword>
<dbReference type="AlphaFoldDB" id="A0A4R8ZF06"/>
<proteinExistence type="predicted"/>
<dbReference type="RefSeq" id="WP_104198208.1">
    <property type="nucleotide sequence ID" value="NZ_SOGT01000012.1"/>
</dbReference>
<dbReference type="InterPro" id="IPR007159">
    <property type="entry name" value="SpoVT-AbrB_dom"/>
</dbReference>
<dbReference type="EMBL" id="SOGT01000012">
    <property type="protein sequence ID" value="TFD25178.1"/>
    <property type="molecule type" value="Genomic_DNA"/>
</dbReference>
<evidence type="ECO:0000259" key="2">
    <source>
        <dbReference type="PROSITE" id="PS51740"/>
    </source>
</evidence>
<dbReference type="PROSITE" id="PS51740">
    <property type="entry name" value="SPOVT_ABRB"/>
    <property type="match status" value="1"/>
</dbReference>
<dbReference type="OrthoDB" id="9811597at2"/>
<protein>
    <submittedName>
        <fullName evidence="3">AbrB/MazE/SpoVT family DNA-binding domain-containing protein</fullName>
    </submittedName>
</protein>
<dbReference type="SUPFAM" id="SSF89447">
    <property type="entry name" value="AbrB/MazE/MraZ-like"/>
    <property type="match status" value="1"/>
</dbReference>
<name>A0A4R8ZF06_9MICO</name>
<evidence type="ECO:0000313" key="4">
    <source>
        <dbReference type="Proteomes" id="UP000298424"/>
    </source>
</evidence>
<dbReference type="GO" id="GO:0003677">
    <property type="term" value="F:DNA binding"/>
    <property type="evidence" value="ECO:0007669"/>
    <property type="project" value="UniProtKB-UniRule"/>
</dbReference>
<dbReference type="Pfam" id="PF04014">
    <property type="entry name" value="MazE_antitoxin"/>
    <property type="match status" value="1"/>
</dbReference>
<sequence length="84" mass="9135">MKTVVTLSSKGQLTLPAAVRKALRLEQGDRFEISIDEKTGTMNIAPVAGIEALSALISSYATIIEPVTDVDAYYQEHRNGERAN</sequence>
<feature type="domain" description="SpoVT-AbrB" evidence="2">
    <location>
        <begin position="2"/>
        <end position="49"/>
    </location>
</feature>
<keyword evidence="4" id="KW-1185">Reference proteome</keyword>
<dbReference type="Proteomes" id="UP000298424">
    <property type="component" value="Unassembled WGS sequence"/>
</dbReference>
<dbReference type="Gene3D" id="2.10.260.10">
    <property type="match status" value="1"/>
</dbReference>
<dbReference type="InterPro" id="IPR037914">
    <property type="entry name" value="SpoVT-AbrB_sf"/>
</dbReference>
<evidence type="ECO:0000256" key="1">
    <source>
        <dbReference type="PROSITE-ProRule" id="PRU01076"/>
    </source>
</evidence>
<dbReference type="NCBIfam" id="TIGR01439">
    <property type="entry name" value="lp_hng_hel_AbrB"/>
    <property type="match status" value="1"/>
</dbReference>
<accession>A0A4R8ZF06</accession>